<keyword evidence="2" id="KW-1185">Reference proteome</keyword>
<dbReference type="Proteomes" id="UP001057402">
    <property type="component" value="Chromosome 6"/>
</dbReference>
<gene>
    <name evidence="1" type="ORF">MLD38_020230</name>
</gene>
<proteinExistence type="predicted"/>
<evidence type="ECO:0000313" key="1">
    <source>
        <dbReference type="EMBL" id="KAI4364093.1"/>
    </source>
</evidence>
<organism evidence="1 2">
    <name type="scientific">Melastoma candidum</name>
    <dbReference type="NCBI Taxonomy" id="119954"/>
    <lineage>
        <taxon>Eukaryota</taxon>
        <taxon>Viridiplantae</taxon>
        <taxon>Streptophyta</taxon>
        <taxon>Embryophyta</taxon>
        <taxon>Tracheophyta</taxon>
        <taxon>Spermatophyta</taxon>
        <taxon>Magnoliopsida</taxon>
        <taxon>eudicotyledons</taxon>
        <taxon>Gunneridae</taxon>
        <taxon>Pentapetalae</taxon>
        <taxon>rosids</taxon>
        <taxon>malvids</taxon>
        <taxon>Myrtales</taxon>
        <taxon>Melastomataceae</taxon>
        <taxon>Melastomatoideae</taxon>
        <taxon>Melastomateae</taxon>
        <taxon>Melastoma</taxon>
    </lineage>
</organism>
<dbReference type="EMBL" id="CM042885">
    <property type="protein sequence ID" value="KAI4364093.1"/>
    <property type="molecule type" value="Genomic_DNA"/>
</dbReference>
<protein>
    <submittedName>
        <fullName evidence="1">Uncharacterized protein</fullName>
    </submittedName>
</protein>
<comment type="caution">
    <text evidence="1">The sequence shown here is derived from an EMBL/GenBank/DDBJ whole genome shotgun (WGS) entry which is preliminary data.</text>
</comment>
<reference evidence="2" key="1">
    <citation type="journal article" date="2023" name="Front. Plant Sci.">
        <title>Chromosomal-level genome assembly of Melastoma candidum provides insights into trichome evolution.</title>
        <authorList>
            <person name="Zhong Y."/>
            <person name="Wu W."/>
            <person name="Sun C."/>
            <person name="Zou P."/>
            <person name="Liu Y."/>
            <person name="Dai S."/>
            <person name="Zhou R."/>
        </authorList>
    </citation>
    <scope>NUCLEOTIDE SEQUENCE [LARGE SCALE GENOMIC DNA]</scope>
</reference>
<accession>A0ACB9QBV9</accession>
<name>A0ACB9QBV9_9MYRT</name>
<evidence type="ECO:0000313" key="2">
    <source>
        <dbReference type="Proteomes" id="UP001057402"/>
    </source>
</evidence>
<sequence>MDPWFPGDYYSPLCSSNSASPHSSASYPPEGLLSPFDFTHSEEMFLLDVLSRGMKDPEQDEANSGAVRCVKEGTPAGPARKERSFRGVRKRPWGKFAAEIRDSTRHGVRVWLGTFDSAEAAALAYDQAALSTRGASAVLNFPVERVRESLQEMRYGCEEGCSPVVALKRRHCMRRKSKGRRRRKLDDGCGGGGRGREDEMLVLEDLGAEYLEELLSSSLQSITTTSTAAAAASSSCPSW</sequence>